<dbReference type="EMBL" id="JACVVK020000007">
    <property type="protein sequence ID" value="KAK7506360.1"/>
    <property type="molecule type" value="Genomic_DNA"/>
</dbReference>
<organism evidence="2 3">
    <name type="scientific">Batillaria attramentaria</name>
    <dbReference type="NCBI Taxonomy" id="370345"/>
    <lineage>
        <taxon>Eukaryota</taxon>
        <taxon>Metazoa</taxon>
        <taxon>Spiralia</taxon>
        <taxon>Lophotrochozoa</taxon>
        <taxon>Mollusca</taxon>
        <taxon>Gastropoda</taxon>
        <taxon>Caenogastropoda</taxon>
        <taxon>Sorbeoconcha</taxon>
        <taxon>Cerithioidea</taxon>
        <taxon>Batillariidae</taxon>
        <taxon>Batillaria</taxon>
    </lineage>
</organism>
<comment type="caution">
    <text evidence="2">The sequence shown here is derived from an EMBL/GenBank/DDBJ whole genome shotgun (WGS) entry which is preliminary data.</text>
</comment>
<feature type="transmembrane region" description="Helical" evidence="1">
    <location>
        <begin position="96"/>
        <end position="117"/>
    </location>
</feature>
<dbReference type="Proteomes" id="UP001519460">
    <property type="component" value="Unassembled WGS sequence"/>
</dbReference>
<proteinExistence type="predicted"/>
<keyword evidence="1" id="KW-0812">Transmembrane</keyword>
<dbReference type="AlphaFoldDB" id="A0ABD0M397"/>
<keyword evidence="1" id="KW-1133">Transmembrane helix</keyword>
<evidence type="ECO:0000313" key="2">
    <source>
        <dbReference type="EMBL" id="KAK7506360.1"/>
    </source>
</evidence>
<keyword evidence="3" id="KW-1185">Reference proteome</keyword>
<accession>A0ABD0M397</accession>
<gene>
    <name evidence="2" type="ORF">BaRGS_00002472</name>
</gene>
<reference evidence="2 3" key="1">
    <citation type="journal article" date="2023" name="Sci. Data">
        <title>Genome assembly of the Korean intertidal mud-creeper Batillaria attramentaria.</title>
        <authorList>
            <person name="Patra A.K."/>
            <person name="Ho P.T."/>
            <person name="Jun S."/>
            <person name="Lee S.J."/>
            <person name="Kim Y."/>
            <person name="Won Y.J."/>
        </authorList>
    </citation>
    <scope>NUCLEOTIDE SEQUENCE [LARGE SCALE GENOMIC DNA]</scope>
    <source>
        <strain evidence="2">Wonlab-2016</strain>
    </source>
</reference>
<protein>
    <submittedName>
        <fullName evidence="2">Uncharacterized protein</fullName>
    </submittedName>
</protein>
<keyword evidence="1" id="KW-0472">Membrane</keyword>
<evidence type="ECO:0000313" key="3">
    <source>
        <dbReference type="Proteomes" id="UP001519460"/>
    </source>
</evidence>
<name>A0ABD0M397_9CAEN</name>
<evidence type="ECO:0000256" key="1">
    <source>
        <dbReference type="SAM" id="Phobius"/>
    </source>
</evidence>
<sequence>MSTSLDLPYAVYADVFQRVRSTYDYLKLRATKTEPNCGGTTAVPGLTIIFVSLNVVPLALAKLSFNILPAHTPQCGVCSTQMQALQMAGTSCSTNLFTSVSVATVYCSFVFILRVFLRLWKPHFLYTAGE</sequence>